<name>A0A1F7RKE2_9BACT</name>
<evidence type="ECO:0000313" key="1">
    <source>
        <dbReference type="EMBL" id="OGL42019.1"/>
    </source>
</evidence>
<gene>
    <name evidence="1" type="ORF">A2161_12470</name>
</gene>
<reference evidence="1 2" key="1">
    <citation type="journal article" date="2016" name="Nat. Commun.">
        <title>Thousands of microbial genomes shed light on interconnected biogeochemical processes in an aquifer system.</title>
        <authorList>
            <person name="Anantharaman K."/>
            <person name="Brown C.T."/>
            <person name="Hug L.A."/>
            <person name="Sharon I."/>
            <person name="Castelle C.J."/>
            <person name="Probst A.J."/>
            <person name="Thomas B.C."/>
            <person name="Singh A."/>
            <person name="Wilkins M.J."/>
            <person name="Karaoz U."/>
            <person name="Brodie E.L."/>
            <person name="Williams K.H."/>
            <person name="Hubbard S.S."/>
            <person name="Banfield J.F."/>
        </authorList>
    </citation>
    <scope>NUCLEOTIDE SEQUENCE [LARGE SCALE GENOMIC DNA]</scope>
</reference>
<dbReference type="Proteomes" id="UP000179266">
    <property type="component" value="Unassembled WGS sequence"/>
</dbReference>
<comment type="caution">
    <text evidence="1">The sequence shown here is derived from an EMBL/GenBank/DDBJ whole genome shotgun (WGS) entry which is preliminary data.</text>
</comment>
<dbReference type="InterPro" id="IPR003748">
    <property type="entry name" value="DUF169"/>
</dbReference>
<evidence type="ECO:0000313" key="2">
    <source>
        <dbReference type="Proteomes" id="UP000179266"/>
    </source>
</evidence>
<protein>
    <recommendedName>
        <fullName evidence="3">DUF169 domain-containing protein</fullName>
    </recommendedName>
</protein>
<accession>A0A1F7RKE2</accession>
<proteinExistence type="predicted"/>
<dbReference type="EMBL" id="MGDD01000336">
    <property type="protein sequence ID" value="OGL42019.1"/>
    <property type="molecule type" value="Genomic_DNA"/>
</dbReference>
<dbReference type="Pfam" id="PF02596">
    <property type="entry name" value="DUF169"/>
    <property type="match status" value="1"/>
</dbReference>
<evidence type="ECO:0008006" key="3">
    <source>
        <dbReference type="Google" id="ProtNLM"/>
    </source>
</evidence>
<organism evidence="1 2">
    <name type="scientific">Candidatus Schekmanbacteria bacterium RBG_13_48_7</name>
    <dbReference type="NCBI Taxonomy" id="1817878"/>
    <lineage>
        <taxon>Bacteria</taxon>
        <taxon>Candidatus Schekmaniibacteriota</taxon>
    </lineage>
</organism>
<sequence length="274" mass="30473">MESKIAQALHLKYNPVALIWTDEKPENAIQFQKGKWGCVMNMFVQALKGKTVVFDRETFGCPGGGVGLGFGNQYENFPGGIECFYYFFSVGTSKMKPKKQGSEKPGITGRQNTNTNHLNGIGYVKTPELAKKHVENTPIFDVPTKYVVFKSLKDVVVKKEKPQVVVYLVNPDQLSAMVIMANYSRETTDNVFASPAAGCHAIGIIAYKEAKSALPRAIIGLNDLSARLFVSDHIGHNFLTFAVPYKMYEELESNLNGSLLQKDTWKSLISKEMM</sequence>
<dbReference type="AlphaFoldDB" id="A0A1F7RKE2"/>